<dbReference type="KEGG" id="nsr:NS506_02601"/>
<organism evidence="1 2">
    <name type="scientific">Nocardia seriolae</name>
    <dbReference type="NCBI Taxonomy" id="37332"/>
    <lineage>
        <taxon>Bacteria</taxon>
        <taxon>Bacillati</taxon>
        <taxon>Actinomycetota</taxon>
        <taxon>Actinomycetes</taxon>
        <taxon>Mycobacteriales</taxon>
        <taxon>Nocardiaceae</taxon>
        <taxon>Nocardia</taxon>
    </lineage>
</organism>
<reference evidence="1 2" key="1">
    <citation type="submission" date="2016-10" db="EMBL/GenBank/DDBJ databases">
        <title>Genome sequence of Nocardia seriolae strain EM150506, isolated from Anguila japonica.</title>
        <authorList>
            <person name="Han H.-J."/>
        </authorList>
    </citation>
    <scope>NUCLEOTIDE SEQUENCE [LARGE SCALE GENOMIC DNA]</scope>
    <source>
        <strain evidence="1 2">EM150506</strain>
    </source>
</reference>
<dbReference type="EMBL" id="CP017839">
    <property type="protein sequence ID" value="APA96663.1"/>
    <property type="molecule type" value="Genomic_DNA"/>
</dbReference>
<protein>
    <recommendedName>
        <fullName evidence="3">Methyltransferase</fullName>
    </recommendedName>
</protein>
<proteinExistence type="predicted"/>
<dbReference type="Gene3D" id="3.40.50.150">
    <property type="entry name" value="Vaccinia Virus protein VP39"/>
    <property type="match status" value="1"/>
</dbReference>
<dbReference type="AlphaFoldDB" id="A0ABC8AR06"/>
<dbReference type="Proteomes" id="UP000180166">
    <property type="component" value="Chromosome"/>
</dbReference>
<evidence type="ECO:0000313" key="1">
    <source>
        <dbReference type="EMBL" id="APA96663.1"/>
    </source>
</evidence>
<evidence type="ECO:0000313" key="2">
    <source>
        <dbReference type="Proteomes" id="UP000180166"/>
    </source>
</evidence>
<gene>
    <name evidence="1" type="ORF">NS506_02601</name>
</gene>
<accession>A0ABC8AR06</accession>
<dbReference type="SUPFAM" id="SSF53335">
    <property type="entry name" value="S-adenosyl-L-methionine-dependent methyltransferases"/>
    <property type="match status" value="1"/>
</dbReference>
<sequence length="269" mass="30158">MGKFTRRVGSAHREACRLVELSRDLSEAEKSFVLDHWQPNPEAQCRESALFTPSPLAREFVLHVNGFRVIDLGAGIGALAFACHRSLMFDHRFHAAPPPEIVCVEQSPEFVRIGLKVLPEAVWICQDLLRLPRMWLRPFHAAVSHPPHGVVPRSADAPGYRGHRFEYHTIAVAAQLADHGAFLIPQRSAPFTRSGHTDAQAGDGDAEYTRFHAGTGITLRPSGEIDTSYYHRQWRHRPPDAELVLADFTEPTVLRAARRASDCTRPVRQ</sequence>
<dbReference type="InterPro" id="IPR029063">
    <property type="entry name" value="SAM-dependent_MTases_sf"/>
</dbReference>
<dbReference type="RefSeq" id="WP_143837618.1">
    <property type="nucleotide sequence ID" value="NZ_JBHRWH010000013.1"/>
</dbReference>
<dbReference type="CDD" id="cd02440">
    <property type="entry name" value="AdoMet_MTases"/>
    <property type="match status" value="1"/>
</dbReference>
<evidence type="ECO:0008006" key="3">
    <source>
        <dbReference type="Google" id="ProtNLM"/>
    </source>
</evidence>
<name>A0ABC8AR06_9NOCA</name>